<dbReference type="Proteomes" id="UP001168883">
    <property type="component" value="Unassembled WGS sequence"/>
</dbReference>
<evidence type="ECO:0000256" key="1">
    <source>
        <dbReference type="SAM" id="SignalP"/>
    </source>
</evidence>
<evidence type="ECO:0000313" key="2">
    <source>
        <dbReference type="EMBL" id="MDO3676033.1"/>
    </source>
</evidence>
<organism evidence="2 3">
    <name type="scientific">Paenibacillus ehimensis</name>
    <dbReference type="NCBI Taxonomy" id="79264"/>
    <lineage>
        <taxon>Bacteria</taxon>
        <taxon>Bacillati</taxon>
        <taxon>Bacillota</taxon>
        <taxon>Bacilli</taxon>
        <taxon>Bacillales</taxon>
        <taxon>Paenibacillaceae</taxon>
        <taxon>Paenibacillus</taxon>
    </lineage>
</organism>
<accession>A0ABT8V3N4</accession>
<feature type="signal peptide" evidence="1">
    <location>
        <begin position="1"/>
        <end position="21"/>
    </location>
</feature>
<proteinExistence type="predicted"/>
<keyword evidence="1" id="KW-0732">Signal</keyword>
<evidence type="ECO:0000313" key="3">
    <source>
        <dbReference type="Proteomes" id="UP001168883"/>
    </source>
</evidence>
<dbReference type="RefSeq" id="WP_275452154.1">
    <property type="nucleotide sequence ID" value="NZ_JARLKN010000130.1"/>
</dbReference>
<comment type="caution">
    <text evidence="2">The sequence shown here is derived from an EMBL/GenBank/DDBJ whole genome shotgun (WGS) entry which is preliminary data.</text>
</comment>
<name>A0ABT8V3N4_9BACL</name>
<keyword evidence="3" id="KW-1185">Reference proteome</keyword>
<feature type="chain" id="PRO_5047335373" evidence="1">
    <location>
        <begin position="22"/>
        <end position="41"/>
    </location>
</feature>
<gene>
    <name evidence="2" type="ORF">Q3C12_03390</name>
</gene>
<sequence length="41" mass="4372">MKKVWLSLVLGLFLVSGVSGIAQQQQEPDLLSTYVHNGTGG</sequence>
<dbReference type="EMBL" id="JAUMKJ010000003">
    <property type="protein sequence ID" value="MDO3676033.1"/>
    <property type="molecule type" value="Genomic_DNA"/>
</dbReference>
<protein>
    <submittedName>
        <fullName evidence="2">Uncharacterized protein</fullName>
    </submittedName>
</protein>
<reference evidence="2" key="1">
    <citation type="submission" date="2023-07" db="EMBL/GenBank/DDBJ databases">
        <authorList>
            <person name="Aktuganov G."/>
            <person name="Boyko T."/>
            <person name="Delegan Y."/>
            <person name="Galimzianova N."/>
            <person name="Gilvanova E."/>
            <person name="Korobov V."/>
            <person name="Kuzmina L."/>
            <person name="Melentiev A."/>
            <person name="Milman P."/>
            <person name="Ryabova A."/>
            <person name="Stupak E."/>
            <person name="Yasakov T."/>
            <person name="Zharikova N."/>
            <person name="Zhurenko E."/>
        </authorList>
    </citation>
    <scope>NUCLEOTIDE SEQUENCE</scope>
    <source>
        <strain evidence="2">IB-739</strain>
    </source>
</reference>